<protein>
    <recommendedName>
        <fullName evidence="5">C-type lectin domain-containing protein</fullName>
    </recommendedName>
</protein>
<dbReference type="SUPFAM" id="SSF56436">
    <property type="entry name" value="C-type lectin-like"/>
    <property type="match status" value="1"/>
</dbReference>
<keyword evidence="4" id="KW-0812">Transmembrane</keyword>
<keyword evidence="4" id="KW-0472">Membrane</keyword>
<feature type="coiled-coil region" evidence="2">
    <location>
        <begin position="79"/>
        <end position="106"/>
    </location>
</feature>
<dbReference type="Ensembl" id="ENSGMOT00000051848.1">
    <property type="protein sequence ID" value="ENSGMOP00000037526.1"/>
    <property type="gene ID" value="ENSGMOG00000025881.1"/>
</dbReference>
<reference evidence="6" key="3">
    <citation type="submission" date="2025-09" db="UniProtKB">
        <authorList>
            <consortium name="Ensembl"/>
        </authorList>
    </citation>
    <scope>IDENTIFICATION</scope>
</reference>
<evidence type="ECO:0000256" key="2">
    <source>
        <dbReference type="SAM" id="Coils"/>
    </source>
</evidence>
<feature type="compositionally biased region" description="Basic and acidic residues" evidence="3">
    <location>
        <begin position="1"/>
        <end position="16"/>
    </location>
</feature>
<dbReference type="PROSITE" id="PS50041">
    <property type="entry name" value="C_TYPE_LECTIN_2"/>
    <property type="match status" value="1"/>
</dbReference>
<evidence type="ECO:0000256" key="4">
    <source>
        <dbReference type="SAM" id="Phobius"/>
    </source>
</evidence>
<sequence>MTEVRTTRGEGEERIVDILVSPESHRDQQQDSVGTEESSKSLGTGRSLLPDAVSPTKCQIWAVMLLLGRLSVVILIGLAVQHKNDMDQVLLTLKNLTEQRDALLCQEDCPNTWDKFRCKCYRISTEWLSWNESREFCVSQGADLLVVDNKEEMDFISKATLYHDFCLGATDEAGEGMWRWVDGTVLPLDDPSWSRGGPVGGEDQNCLVRVSDPNQFKWADESCEEQNRGVCEQNVQK</sequence>
<dbReference type="PANTHER" id="PTHR45710">
    <property type="entry name" value="C-TYPE LECTIN DOMAIN-CONTAINING PROTEIN 180"/>
    <property type="match status" value="1"/>
</dbReference>
<proteinExistence type="predicted"/>
<keyword evidence="7" id="KW-1185">Reference proteome</keyword>
<dbReference type="Gene3D" id="3.10.100.10">
    <property type="entry name" value="Mannose-Binding Protein A, subunit A"/>
    <property type="match status" value="1"/>
</dbReference>
<dbReference type="InterPro" id="IPR001304">
    <property type="entry name" value="C-type_lectin-like"/>
</dbReference>
<dbReference type="GeneTree" id="ENSGT01030000234575"/>
<comment type="subcellular location">
    <subcellularLocation>
        <location evidence="1">Cell membrane</location>
        <topology evidence="1">Single-pass type II membrane protein</topology>
    </subcellularLocation>
</comment>
<feature type="domain" description="C-type lectin" evidence="5">
    <location>
        <begin position="116"/>
        <end position="232"/>
    </location>
</feature>
<dbReference type="InterPro" id="IPR016187">
    <property type="entry name" value="CTDL_fold"/>
</dbReference>
<dbReference type="InterPro" id="IPR050828">
    <property type="entry name" value="C-type_lectin/matrix_domain"/>
</dbReference>
<dbReference type="Proteomes" id="UP000694546">
    <property type="component" value="Chromosome 1"/>
</dbReference>
<evidence type="ECO:0000256" key="3">
    <source>
        <dbReference type="SAM" id="MobiDB-lite"/>
    </source>
</evidence>
<keyword evidence="4" id="KW-1133">Transmembrane helix</keyword>
<name>A0A8C5AYR8_GADMO</name>
<reference evidence="6" key="1">
    <citation type="submission" date="2019-07" db="EMBL/GenBank/DDBJ databases">
        <authorList>
            <consortium name="Wellcome Sanger Institute Data Sharing"/>
        </authorList>
    </citation>
    <scope>NUCLEOTIDE SEQUENCE [LARGE SCALE GENOMIC DNA]</scope>
</reference>
<dbReference type="GO" id="GO:0005886">
    <property type="term" value="C:plasma membrane"/>
    <property type="evidence" value="ECO:0007669"/>
    <property type="project" value="UniProtKB-SubCell"/>
</dbReference>
<dbReference type="Pfam" id="PF00059">
    <property type="entry name" value="Lectin_C"/>
    <property type="match status" value="1"/>
</dbReference>
<dbReference type="PANTHER" id="PTHR45710:SF8">
    <property type="entry name" value="RERATING FAMILY MEMBER 4"/>
    <property type="match status" value="1"/>
</dbReference>
<organism evidence="6 7">
    <name type="scientific">Gadus morhua</name>
    <name type="common">Atlantic cod</name>
    <dbReference type="NCBI Taxonomy" id="8049"/>
    <lineage>
        <taxon>Eukaryota</taxon>
        <taxon>Metazoa</taxon>
        <taxon>Chordata</taxon>
        <taxon>Craniata</taxon>
        <taxon>Vertebrata</taxon>
        <taxon>Euteleostomi</taxon>
        <taxon>Actinopterygii</taxon>
        <taxon>Neopterygii</taxon>
        <taxon>Teleostei</taxon>
        <taxon>Neoteleostei</taxon>
        <taxon>Acanthomorphata</taxon>
        <taxon>Zeiogadaria</taxon>
        <taxon>Gadariae</taxon>
        <taxon>Gadiformes</taxon>
        <taxon>Gadoidei</taxon>
        <taxon>Gadidae</taxon>
        <taxon>Gadus</taxon>
    </lineage>
</organism>
<accession>A0A8C5AYR8</accession>
<reference evidence="6" key="2">
    <citation type="submission" date="2025-08" db="UniProtKB">
        <authorList>
            <consortium name="Ensembl"/>
        </authorList>
    </citation>
    <scope>IDENTIFICATION</scope>
</reference>
<feature type="compositionally biased region" description="Polar residues" evidence="3">
    <location>
        <begin position="30"/>
        <end position="44"/>
    </location>
</feature>
<evidence type="ECO:0000313" key="6">
    <source>
        <dbReference type="Ensembl" id="ENSGMOP00000037526.1"/>
    </source>
</evidence>
<evidence type="ECO:0000313" key="7">
    <source>
        <dbReference type="Proteomes" id="UP000694546"/>
    </source>
</evidence>
<keyword evidence="2" id="KW-0175">Coiled coil</keyword>
<evidence type="ECO:0000256" key="1">
    <source>
        <dbReference type="ARBA" id="ARBA00004401"/>
    </source>
</evidence>
<evidence type="ECO:0000259" key="5">
    <source>
        <dbReference type="PROSITE" id="PS50041"/>
    </source>
</evidence>
<dbReference type="OMA" id="YRISTEW"/>
<dbReference type="InterPro" id="IPR016186">
    <property type="entry name" value="C-type_lectin-like/link_sf"/>
</dbReference>
<feature type="region of interest" description="Disordered" evidence="3">
    <location>
        <begin position="1"/>
        <end position="46"/>
    </location>
</feature>
<dbReference type="AlphaFoldDB" id="A0A8C5AYR8"/>
<feature type="transmembrane region" description="Helical" evidence="4">
    <location>
        <begin position="60"/>
        <end position="80"/>
    </location>
</feature>
<dbReference type="SMART" id="SM00034">
    <property type="entry name" value="CLECT"/>
    <property type="match status" value="1"/>
</dbReference>